<keyword evidence="4" id="KW-0472">Membrane</keyword>
<evidence type="ECO:0000313" key="6">
    <source>
        <dbReference type="Proteomes" id="UP000306628"/>
    </source>
</evidence>
<evidence type="ECO:0000256" key="2">
    <source>
        <dbReference type="ARBA" id="ARBA00023034"/>
    </source>
</evidence>
<accession>A0A5S4GZR7</accession>
<comment type="caution">
    <text evidence="5">The sequence shown here is derived from an EMBL/GenBank/DDBJ whole genome shotgun (WGS) entry which is preliminary data.</text>
</comment>
<comment type="subcellular location">
    <subcellularLocation>
        <location evidence="1">Golgi apparatus membrane</location>
        <topology evidence="1">Peripheral membrane protein</topology>
        <orientation evidence="1">Cytoplasmic side</orientation>
    </subcellularLocation>
</comment>
<dbReference type="OrthoDB" id="4717569at2"/>
<dbReference type="GO" id="GO:0012505">
    <property type="term" value="C:endomembrane system"/>
    <property type="evidence" value="ECO:0007669"/>
    <property type="project" value="UniProtKB-ARBA"/>
</dbReference>
<dbReference type="GO" id="GO:0070273">
    <property type="term" value="F:phosphatidylinositol-4-phosphate binding"/>
    <property type="evidence" value="ECO:0007669"/>
    <property type="project" value="InterPro"/>
</dbReference>
<evidence type="ECO:0000256" key="1">
    <source>
        <dbReference type="ARBA" id="ARBA00004255"/>
    </source>
</evidence>
<organism evidence="5 6">
    <name type="scientific">Nonomuraea zeae</name>
    <dbReference type="NCBI Taxonomy" id="1642303"/>
    <lineage>
        <taxon>Bacteria</taxon>
        <taxon>Bacillati</taxon>
        <taxon>Actinomycetota</taxon>
        <taxon>Actinomycetes</taxon>
        <taxon>Streptosporangiales</taxon>
        <taxon>Streptosporangiaceae</taxon>
        <taxon>Nonomuraea</taxon>
    </lineage>
</organism>
<dbReference type="AlphaFoldDB" id="A0A5S4GZR7"/>
<keyword evidence="3" id="KW-0446">Lipid-binding</keyword>
<dbReference type="Pfam" id="PF05719">
    <property type="entry name" value="GPP34"/>
    <property type="match status" value="1"/>
</dbReference>
<dbReference type="Proteomes" id="UP000306628">
    <property type="component" value="Unassembled WGS sequence"/>
</dbReference>
<sequence length="216" mass="24127">MEKRPQAEQGESLPASAFLLAFDPRKERLTNCRDLGRLMRAAALAELLLSGNLADESGKARAVTPPADPGPLQAAVWEQITTSKPRTWRRWVDWDRTQAYRLIRDELATARLVQIEHHRFLMFRYERVKPRRGYLSRRLAERVGRAIRGGQPVNRVDEDVRALAALAAAVRLKTVMSGRERHAHKGRLDELAGPVRPVTTALRKSVDAANAAAAAG</sequence>
<evidence type="ECO:0000256" key="4">
    <source>
        <dbReference type="ARBA" id="ARBA00023136"/>
    </source>
</evidence>
<keyword evidence="6" id="KW-1185">Reference proteome</keyword>
<keyword evidence="2" id="KW-0333">Golgi apparatus</keyword>
<protein>
    <submittedName>
        <fullName evidence="5">GPP34 family phosphoprotein</fullName>
    </submittedName>
</protein>
<proteinExistence type="predicted"/>
<dbReference type="EMBL" id="VCKX01000009">
    <property type="protein sequence ID" value="TMR38468.1"/>
    <property type="molecule type" value="Genomic_DNA"/>
</dbReference>
<gene>
    <name evidence="5" type="ORF">ETD85_05045</name>
</gene>
<evidence type="ECO:0000313" key="5">
    <source>
        <dbReference type="EMBL" id="TMR38468.1"/>
    </source>
</evidence>
<dbReference type="RefSeq" id="WP_138688407.1">
    <property type="nucleotide sequence ID" value="NZ_JBHSAZ010000114.1"/>
</dbReference>
<evidence type="ECO:0000256" key="3">
    <source>
        <dbReference type="ARBA" id="ARBA00023121"/>
    </source>
</evidence>
<dbReference type="InterPro" id="IPR038261">
    <property type="entry name" value="GPP34-like_sf"/>
</dbReference>
<dbReference type="InterPro" id="IPR008628">
    <property type="entry name" value="GPP34-like"/>
</dbReference>
<name>A0A5S4GZR7_9ACTN</name>
<dbReference type="Gene3D" id="1.10.3630.10">
    <property type="entry name" value="yeast vps74-n-term truncation variant domain like"/>
    <property type="match status" value="1"/>
</dbReference>
<reference evidence="5 6" key="1">
    <citation type="submission" date="2019-05" db="EMBL/GenBank/DDBJ databases">
        <title>Draft genome sequence of Nonomuraea zeae DSM 100528.</title>
        <authorList>
            <person name="Saricaoglu S."/>
            <person name="Isik K."/>
        </authorList>
    </citation>
    <scope>NUCLEOTIDE SEQUENCE [LARGE SCALE GENOMIC DNA]</scope>
    <source>
        <strain evidence="5 6">DSM 100528</strain>
    </source>
</reference>
<dbReference type="GO" id="GO:0005737">
    <property type="term" value="C:cytoplasm"/>
    <property type="evidence" value="ECO:0007669"/>
    <property type="project" value="UniProtKB-ARBA"/>
</dbReference>